<dbReference type="InterPro" id="IPR034294">
    <property type="entry name" value="Aquaporin_transptr"/>
</dbReference>
<feature type="transmembrane region" description="Helical" evidence="10">
    <location>
        <begin position="183"/>
        <end position="201"/>
    </location>
</feature>
<evidence type="ECO:0008006" key="13">
    <source>
        <dbReference type="Google" id="ProtNLM"/>
    </source>
</evidence>
<evidence type="ECO:0000313" key="11">
    <source>
        <dbReference type="EMBL" id="KAH3771549.1"/>
    </source>
</evidence>
<gene>
    <name evidence="11" type="ORF">DPMN_172873</name>
</gene>
<feature type="transmembrane region" description="Helical" evidence="10">
    <location>
        <begin position="150"/>
        <end position="171"/>
    </location>
</feature>
<dbReference type="GO" id="GO:0015250">
    <property type="term" value="F:water channel activity"/>
    <property type="evidence" value="ECO:0007669"/>
    <property type="project" value="TreeGrafter"/>
</dbReference>
<evidence type="ECO:0000256" key="10">
    <source>
        <dbReference type="SAM" id="Phobius"/>
    </source>
</evidence>
<keyword evidence="3 8" id="KW-0813">Transport</keyword>
<evidence type="ECO:0000256" key="1">
    <source>
        <dbReference type="ARBA" id="ARBA00004651"/>
    </source>
</evidence>
<dbReference type="AlphaFoldDB" id="A0A9D4E0K3"/>
<evidence type="ECO:0000256" key="8">
    <source>
        <dbReference type="RuleBase" id="RU000477"/>
    </source>
</evidence>
<feature type="transmembrane region" description="Helical" evidence="10">
    <location>
        <begin position="67"/>
        <end position="87"/>
    </location>
</feature>
<dbReference type="InterPro" id="IPR023271">
    <property type="entry name" value="Aquaporin-like"/>
</dbReference>
<feature type="transmembrane region" description="Helical" evidence="10">
    <location>
        <begin position="108"/>
        <end position="130"/>
    </location>
</feature>
<dbReference type="InterPro" id="IPR022357">
    <property type="entry name" value="MIP_CS"/>
</dbReference>
<comment type="caution">
    <text evidence="11">The sequence shown here is derived from an EMBL/GenBank/DDBJ whole genome shotgun (WGS) entry which is preliminary data.</text>
</comment>
<evidence type="ECO:0000256" key="7">
    <source>
        <dbReference type="ARBA" id="ARBA00023136"/>
    </source>
</evidence>
<evidence type="ECO:0000313" key="12">
    <source>
        <dbReference type="Proteomes" id="UP000828390"/>
    </source>
</evidence>
<protein>
    <recommendedName>
        <fullName evidence="13">Aquaporin</fullName>
    </recommendedName>
</protein>
<dbReference type="SUPFAM" id="SSF81338">
    <property type="entry name" value="Aquaporin-like"/>
    <property type="match status" value="1"/>
</dbReference>
<dbReference type="PANTHER" id="PTHR19139:SF199">
    <property type="entry name" value="MIP17260P"/>
    <property type="match status" value="1"/>
</dbReference>
<evidence type="ECO:0000256" key="6">
    <source>
        <dbReference type="ARBA" id="ARBA00022989"/>
    </source>
</evidence>
<dbReference type="PROSITE" id="PS00221">
    <property type="entry name" value="MIP"/>
    <property type="match status" value="1"/>
</dbReference>
<evidence type="ECO:0000256" key="2">
    <source>
        <dbReference type="ARBA" id="ARBA00006175"/>
    </source>
</evidence>
<dbReference type="Pfam" id="PF00230">
    <property type="entry name" value="MIP"/>
    <property type="match status" value="1"/>
</dbReference>
<feature type="region of interest" description="Disordered" evidence="9">
    <location>
        <begin position="261"/>
        <end position="280"/>
    </location>
</feature>
<evidence type="ECO:0000256" key="4">
    <source>
        <dbReference type="ARBA" id="ARBA00022475"/>
    </source>
</evidence>
<dbReference type="PRINTS" id="PR00783">
    <property type="entry name" value="MINTRINSICP"/>
</dbReference>
<keyword evidence="7 10" id="KW-0472">Membrane</keyword>
<accession>A0A9D4E0K3</accession>
<dbReference type="PANTHER" id="PTHR19139">
    <property type="entry name" value="AQUAPORIN TRANSPORTER"/>
    <property type="match status" value="1"/>
</dbReference>
<keyword evidence="5 8" id="KW-0812">Transmembrane</keyword>
<proteinExistence type="inferred from homology"/>
<dbReference type="CDD" id="cd00333">
    <property type="entry name" value="MIP"/>
    <property type="match status" value="1"/>
</dbReference>
<feature type="transmembrane region" description="Helical" evidence="10">
    <location>
        <begin position="223"/>
        <end position="242"/>
    </location>
</feature>
<name>A0A9D4E0K3_DREPO</name>
<dbReference type="InterPro" id="IPR000425">
    <property type="entry name" value="MIP"/>
</dbReference>
<evidence type="ECO:0000256" key="3">
    <source>
        <dbReference type="ARBA" id="ARBA00022448"/>
    </source>
</evidence>
<dbReference type="Proteomes" id="UP000828390">
    <property type="component" value="Unassembled WGS sequence"/>
</dbReference>
<dbReference type="Gene3D" id="1.20.1080.10">
    <property type="entry name" value="Glycerol uptake facilitator protein"/>
    <property type="match status" value="1"/>
</dbReference>
<keyword evidence="12" id="KW-1185">Reference proteome</keyword>
<feature type="transmembrane region" description="Helical" evidence="10">
    <location>
        <begin position="38"/>
        <end position="55"/>
    </location>
</feature>
<evidence type="ECO:0000256" key="5">
    <source>
        <dbReference type="ARBA" id="ARBA00022692"/>
    </source>
</evidence>
<keyword evidence="4" id="KW-1003">Cell membrane</keyword>
<sequence>MQPINRNERETMSIKTRLKALKEELVTFSFWKSVRCEFLVTLIYVFIGCGSLTHIRQPSNDTFLKVALTFGLAEATLMQCVGHISGAHMNPAITMALLATGKIGVARTVCYILAQGLGAIAGAGILYGATPNKYHGGLGVTFIKDDVKPAQAFAVEFMVTFVLVFTYFANLEPKRVDMGSRSLSVGLSVVLGHLFAFDYTGCGMNPARSFGPAVITKQWKDHWVFWVGPLIGGIFGGFTYEYTQCSSEDIQRFRSSFRRQKSQAYGEPGQDQRCDSPLTTEFSFTPRTASNEDLRL</sequence>
<reference evidence="11" key="2">
    <citation type="submission" date="2020-11" db="EMBL/GenBank/DDBJ databases">
        <authorList>
            <person name="McCartney M.A."/>
            <person name="Auch B."/>
            <person name="Kono T."/>
            <person name="Mallez S."/>
            <person name="Becker A."/>
            <person name="Gohl D.M."/>
            <person name="Silverstein K.A.T."/>
            <person name="Koren S."/>
            <person name="Bechman K.B."/>
            <person name="Herman A."/>
            <person name="Abrahante J.E."/>
            <person name="Garbe J."/>
        </authorList>
    </citation>
    <scope>NUCLEOTIDE SEQUENCE</scope>
    <source>
        <strain evidence="11">Duluth1</strain>
        <tissue evidence="11">Whole animal</tissue>
    </source>
</reference>
<dbReference type="EMBL" id="JAIWYP010000009">
    <property type="protein sequence ID" value="KAH3771549.1"/>
    <property type="molecule type" value="Genomic_DNA"/>
</dbReference>
<keyword evidence="6 10" id="KW-1133">Transmembrane helix</keyword>
<comment type="subcellular location">
    <subcellularLocation>
        <location evidence="1">Cell membrane</location>
        <topology evidence="1">Multi-pass membrane protein</topology>
    </subcellularLocation>
</comment>
<evidence type="ECO:0000256" key="9">
    <source>
        <dbReference type="SAM" id="MobiDB-lite"/>
    </source>
</evidence>
<dbReference type="NCBIfam" id="TIGR00861">
    <property type="entry name" value="MIP"/>
    <property type="match status" value="1"/>
</dbReference>
<organism evidence="11 12">
    <name type="scientific">Dreissena polymorpha</name>
    <name type="common">Zebra mussel</name>
    <name type="synonym">Mytilus polymorpha</name>
    <dbReference type="NCBI Taxonomy" id="45954"/>
    <lineage>
        <taxon>Eukaryota</taxon>
        <taxon>Metazoa</taxon>
        <taxon>Spiralia</taxon>
        <taxon>Lophotrochozoa</taxon>
        <taxon>Mollusca</taxon>
        <taxon>Bivalvia</taxon>
        <taxon>Autobranchia</taxon>
        <taxon>Heteroconchia</taxon>
        <taxon>Euheterodonta</taxon>
        <taxon>Imparidentia</taxon>
        <taxon>Neoheterodontei</taxon>
        <taxon>Myida</taxon>
        <taxon>Dreissenoidea</taxon>
        <taxon>Dreissenidae</taxon>
        <taxon>Dreissena</taxon>
    </lineage>
</organism>
<comment type="similarity">
    <text evidence="2 8">Belongs to the MIP/aquaporin (TC 1.A.8) family.</text>
</comment>
<reference evidence="11" key="1">
    <citation type="journal article" date="2019" name="bioRxiv">
        <title>The Genome of the Zebra Mussel, Dreissena polymorpha: A Resource for Invasive Species Research.</title>
        <authorList>
            <person name="McCartney M.A."/>
            <person name="Auch B."/>
            <person name="Kono T."/>
            <person name="Mallez S."/>
            <person name="Zhang Y."/>
            <person name="Obille A."/>
            <person name="Becker A."/>
            <person name="Abrahante J.E."/>
            <person name="Garbe J."/>
            <person name="Badalamenti J.P."/>
            <person name="Herman A."/>
            <person name="Mangelson H."/>
            <person name="Liachko I."/>
            <person name="Sullivan S."/>
            <person name="Sone E.D."/>
            <person name="Koren S."/>
            <person name="Silverstein K.A.T."/>
            <person name="Beckman K.B."/>
            <person name="Gohl D.M."/>
        </authorList>
    </citation>
    <scope>NUCLEOTIDE SEQUENCE</scope>
    <source>
        <strain evidence="11">Duluth1</strain>
        <tissue evidence="11">Whole animal</tissue>
    </source>
</reference>
<dbReference type="GO" id="GO:0005886">
    <property type="term" value="C:plasma membrane"/>
    <property type="evidence" value="ECO:0007669"/>
    <property type="project" value="UniProtKB-SubCell"/>
</dbReference>